<protein>
    <submittedName>
        <fullName evidence="2">DUF308 domain-containing protein</fullName>
    </submittedName>
</protein>
<evidence type="ECO:0000256" key="1">
    <source>
        <dbReference type="SAM" id="Phobius"/>
    </source>
</evidence>
<dbReference type="Proteomes" id="UP000746751">
    <property type="component" value="Unassembled WGS sequence"/>
</dbReference>
<dbReference type="GO" id="GO:0005886">
    <property type="term" value="C:plasma membrane"/>
    <property type="evidence" value="ECO:0007669"/>
    <property type="project" value="TreeGrafter"/>
</dbReference>
<dbReference type="PANTHER" id="PTHR34989:SF1">
    <property type="entry name" value="PROTEIN HDED"/>
    <property type="match status" value="1"/>
</dbReference>
<gene>
    <name evidence="2" type="ORF">K8U80_11720</name>
</gene>
<keyword evidence="1" id="KW-0472">Membrane</keyword>
<proteinExistence type="predicted"/>
<comment type="caution">
    <text evidence="2">The sequence shown here is derived from an EMBL/GenBank/DDBJ whole genome shotgun (WGS) entry which is preliminary data.</text>
</comment>
<reference evidence="2" key="2">
    <citation type="submission" date="2021-09" db="EMBL/GenBank/DDBJ databases">
        <authorList>
            <person name="Gilroy R."/>
        </authorList>
    </citation>
    <scope>NUCLEOTIDE SEQUENCE</scope>
    <source>
        <strain evidence="2">ChiGjej2B2-7701</strain>
    </source>
</reference>
<feature type="transmembrane region" description="Helical" evidence="1">
    <location>
        <begin position="167"/>
        <end position="186"/>
    </location>
</feature>
<name>A0A921IRP4_9ACTN</name>
<feature type="transmembrane region" description="Helical" evidence="1">
    <location>
        <begin position="84"/>
        <end position="105"/>
    </location>
</feature>
<evidence type="ECO:0000313" key="3">
    <source>
        <dbReference type="Proteomes" id="UP000746751"/>
    </source>
</evidence>
<evidence type="ECO:0000313" key="2">
    <source>
        <dbReference type="EMBL" id="HJG32041.1"/>
    </source>
</evidence>
<dbReference type="Pfam" id="PF03729">
    <property type="entry name" value="DUF308"/>
    <property type="match status" value="2"/>
</dbReference>
<feature type="transmembrane region" description="Helical" evidence="1">
    <location>
        <begin position="27"/>
        <end position="46"/>
    </location>
</feature>
<dbReference type="PANTHER" id="PTHR34989">
    <property type="entry name" value="PROTEIN HDED"/>
    <property type="match status" value="1"/>
</dbReference>
<keyword evidence="1" id="KW-1133">Transmembrane helix</keyword>
<dbReference type="AlphaFoldDB" id="A0A921IRP4"/>
<dbReference type="EMBL" id="DYVF01000072">
    <property type="protein sequence ID" value="HJG32041.1"/>
    <property type="molecule type" value="Genomic_DNA"/>
</dbReference>
<keyword evidence="1" id="KW-0812">Transmembrane</keyword>
<dbReference type="InterPro" id="IPR005325">
    <property type="entry name" value="DUF308_memb"/>
</dbReference>
<reference evidence="2" key="1">
    <citation type="journal article" date="2021" name="PeerJ">
        <title>Extensive microbial diversity within the chicken gut microbiome revealed by metagenomics and culture.</title>
        <authorList>
            <person name="Gilroy R."/>
            <person name="Ravi A."/>
            <person name="Getino M."/>
            <person name="Pursley I."/>
            <person name="Horton D.L."/>
            <person name="Alikhan N.F."/>
            <person name="Baker D."/>
            <person name="Gharbi K."/>
            <person name="Hall N."/>
            <person name="Watson M."/>
            <person name="Adriaenssens E.M."/>
            <person name="Foster-Nyarko E."/>
            <person name="Jarju S."/>
            <person name="Secka A."/>
            <person name="Antonio M."/>
            <person name="Oren A."/>
            <person name="Chaudhuri R.R."/>
            <person name="La Ragione R."/>
            <person name="Hildebrand F."/>
            <person name="Pallen M.J."/>
        </authorList>
    </citation>
    <scope>NUCLEOTIDE SEQUENCE</scope>
    <source>
        <strain evidence="2">ChiGjej2B2-7701</strain>
    </source>
</reference>
<feature type="transmembrane region" description="Helical" evidence="1">
    <location>
        <begin position="52"/>
        <end position="72"/>
    </location>
</feature>
<sequence>MQMFNSDFDYKGDFIDRWNSRIKQAKAAMGVLGALLVVAGVFSAVAPYSLYSFIQVLAGVALFVHGGVQVISYFGTPEFFRSSALIVSGILNALLGIMFLLLPVYLTASTLVFLLAFLFILTGFERISFSRQMKYFGLPNSTAGTVTGVINVILGVMFIAMPLYSSLVLGYVLAAYLIIAGITLLVEAVSMKRIDR</sequence>
<accession>A0A921IRP4</accession>
<feature type="transmembrane region" description="Helical" evidence="1">
    <location>
        <begin position="111"/>
        <end position="129"/>
    </location>
</feature>
<organism evidence="2 3">
    <name type="scientific">Collinsella ihumii</name>
    <dbReference type="NCBI Taxonomy" id="1720204"/>
    <lineage>
        <taxon>Bacteria</taxon>
        <taxon>Bacillati</taxon>
        <taxon>Actinomycetota</taxon>
        <taxon>Coriobacteriia</taxon>
        <taxon>Coriobacteriales</taxon>
        <taxon>Coriobacteriaceae</taxon>
        <taxon>Collinsella</taxon>
    </lineage>
</organism>
<dbReference type="InterPro" id="IPR052712">
    <property type="entry name" value="Acid_resist_chaperone_HdeD"/>
</dbReference>
<feature type="transmembrane region" description="Helical" evidence="1">
    <location>
        <begin position="141"/>
        <end position="161"/>
    </location>
</feature>